<sequence length="86" mass="9770">MLLGDLRRTHYSKDIEPEMDGDEVTVMGWVHEIRDLGGIIFVLLRDRDGLIQITAPSKKIEKDLFKSIRKLKKESVVAFGGTVQES</sequence>
<gene>
    <name evidence="2" type="primary">aspC</name>
    <name evidence="2" type="ORF">HA285_00945</name>
</gene>
<dbReference type="Gene3D" id="2.40.50.140">
    <property type="entry name" value="Nucleic acid-binding proteins"/>
    <property type="match status" value="1"/>
</dbReference>
<dbReference type="Proteomes" id="UP000538031">
    <property type="component" value="Unassembled WGS sequence"/>
</dbReference>
<reference evidence="3" key="1">
    <citation type="journal article" date="2020" name="bioRxiv">
        <title>A rank-normalized archaeal taxonomy based on genome phylogeny resolves widespread incomplete and uneven classifications.</title>
        <authorList>
            <person name="Rinke C."/>
            <person name="Chuvochina M."/>
            <person name="Mussig A.J."/>
            <person name="Chaumeil P.-A."/>
            <person name="Waite D.W."/>
            <person name="Whitman W.B."/>
            <person name="Parks D.H."/>
            <person name="Hugenholtz P."/>
        </authorList>
    </citation>
    <scope>NUCLEOTIDE SEQUENCE [LARGE SCALE GENOMIC DNA]</scope>
</reference>
<proteinExistence type="predicted"/>
<name>A0A7J4MTV9_METTF</name>
<dbReference type="Pfam" id="PF01336">
    <property type="entry name" value="tRNA_anti-codon"/>
    <property type="match status" value="1"/>
</dbReference>
<evidence type="ECO:0000259" key="1">
    <source>
        <dbReference type="Pfam" id="PF01336"/>
    </source>
</evidence>
<accession>A0A7J4MTV9</accession>
<feature type="domain" description="OB" evidence="1">
    <location>
        <begin position="24"/>
        <end position="85"/>
    </location>
</feature>
<dbReference type="InterPro" id="IPR004365">
    <property type="entry name" value="NA-bd_OB_tRNA"/>
</dbReference>
<evidence type="ECO:0000313" key="3">
    <source>
        <dbReference type="Proteomes" id="UP000538031"/>
    </source>
</evidence>
<dbReference type="SUPFAM" id="SSF50249">
    <property type="entry name" value="Nucleic acid-binding proteins"/>
    <property type="match status" value="1"/>
</dbReference>
<dbReference type="EMBL" id="DUHT01000010">
    <property type="protein sequence ID" value="HIH64168.1"/>
    <property type="molecule type" value="Genomic_DNA"/>
</dbReference>
<protein>
    <submittedName>
        <fullName evidence="2">Aspartate--tRNA(Asn) ligase</fullName>
    </submittedName>
</protein>
<dbReference type="AlphaFoldDB" id="A0A7J4MTV9"/>
<comment type="caution">
    <text evidence="2">The sequence shown here is derived from an EMBL/GenBank/DDBJ whole genome shotgun (WGS) entry which is preliminary data.</text>
</comment>
<dbReference type="GO" id="GO:0003676">
    <property type="term" value="F:nucleic acid binding"/>
    <property type="evidence" value="ECO:0007669"/>
    <property type="project" value="InterPro"/>
</dbReference>
<dbReference type="InterPro" id="IPR012340">
    <property type="entry name" value="NA-bd_OB-fold"/>
</dbReference>
<evidence type="ECO:0000313" key="2">
    <source>
        <dbReference type="EMBL" id="HIH64168.1"/>
    </source>
</evidence>
<dbReference type="GO" id="GO:0016874">
    <property type="term" value="F:ligase activity"/>
    <property type="evidence" value="ECO:0007669"/>
    <property type="project" value="UniProtKB-KW"/>
</dbReference>
<keyword evidence="2" id="KW-0436">Ligase</keyword>
<organism evidence="2 3">
    <name type="scientific">Methanothermobacter thermautotrophicus</name>
    <name type="common">Methanobacterium thermoformicicum</name>
    <dbReference type="NCBI Taxonomy" id="145262"/>
    <lineage>
        <taxon>Archaea</taxon>
        <taxon>Methanobacteriati</taxon>
        <taxon>Methanobacteriota</taxon>
        <taxon>Methanomada group</taxon>
        <taxon>Methanobacteria</taxon>
        <taxon>Methanobacteriales</taxon>
        <taxon>Methanobacteriaceae</taxon>
        <taxon>Methanothermobacter</taxon>
    </lineage>
</organism>
<feature type="non-terminal residue" evidence="2">
    <location>
        <position position="86"/>
    </location>
</feature>